<dbReference type="InterPro" id="IPR029069">
    <property type="entry name" value="HotDog_dom_sf"/>
</dbReference>
<dbReference type="PANTHER" id="PTHR36934">
    <property type="entry name" value="BLR0278 PROTEIN"/>
    <property type="match status" value="1"/>
</dbReference>
<dbReference type="InterPro" id="IPR025540">
    <property type="entry name" value="FlK"/>
</dbReference>
<proteinExistence type="predicted"/>
<dbReference type="SUPFAM" id="SSF54637">
    <property type="entry name" value="Thioesterase/thiol ester dehydrase-isomerase"/>
    <property type="match status" value="1"/>
</dbReference>
<reference evidence="2" key="1">
    <citation type="submission" date="2016-10" db="EMBL/GenBank/DDBJ databases">
        <title>Sequence of Gallionella enrichment culture.</title>
        <authorList>
            <person name="Poehlein A."/>
            <person name="Muehling M."/>
            <person name="Daniel R."/>
        </authorList>
    </citation>
    <scope>NUCLEOTIDE SEQUENCE</scope>
</reference>
<dbReference type="GO" id="GO:0016787">
    <property type="term" value="F:hydrolase activity"/>
    <property type="evidence" value="ECO:0007669"/>
    <property type="project" value="UniProtKB-KW"/>
</dbReference>
<dbReference type="Pfam" id="PF22636">
    <property type="entry name" value="FlK"/>
    <property type="match status" value="1"/>
</dbReference>
<name>A0A1J5PUS2_9ZZZZ</name>
<evidence type="ECO:0000259" key="1">
    <source>
        <dbReference type="Pfam" id="PF22636"/>
    </source>
</evidence>
<keyword evidence="2" id="KW-0378">Hydrolase</keyword>
<dbReference type="PANTHER" id="PTHR36934:SF1">
    <property type="entry name" value="THIOESTERASE DOMAIN-CONTAINING PROTEIN"/>
    <property type="match status" value="1"/>
</dbReference>
<dbReference type="EMBL" id="MLJW01002242">
    <property type="protein sequence ID" value="OIQ75201.1"/>
    <property type="molecule type" value="Genomic_DNA"/>
</dbReference>
<evidence type="ECO:0000313" key="2">
    <source>
        <dbReference type="EMBL" id="OIQ75201.1"/>
    </source>
</evidence>
<dbReference type="InterPro" id="IPR054485">
    <property type="entry name" value="FlK-like_dom"/>
</dbReference>
<gene>
    <name evidence="2" type="primary">flK_6</name>
    <name evidence="2" type="ORF">GALL_431330</name>
</gene>
<feature type="domain" description="Fluoroacetyl-CoA-specific thioesterase-like" evidence="1">
    <location>
        <begin position="19"/>
        <end position="121"/>
    </location>
</feature>
<comment type="caution">
    <text evidence="2">The sequence shown here is derived from an EMBL/GenBank/DDBJ whole genome shotgun (WGS) entry which is preliminary data.</text>
</comment>
<dbReference type="AlphaFoldDB" id="A0A1J5PUS2"/>
<accession>A0A1J5PUS2</accession>
<dbReference type="EC" id="3.1.2.29" evidence="2"/>
<organism evidence="2">
    <name type="scientific">mine drainage metagenome</name>
    <dbReference type="NCBI Taxonomy" id="410659"/>
    <lineage>
        <taxon>unclassified sequences</taxon>
        <taxon>metagenomes</taxon>
        <taxon>ecological metagenomes</taxon>
    </lineage>
</organism>
<protein>
    <submittedName>
        <fullName evidence="2">Fluoroacetyl-CoA thioesterase</fullName>
        <ecNumber evidence="2">3.1.2.29</ecNumber>
    </submittedName>
</protein>
<dbReference type="Gene3D" id="3.10.129.10">
    <property type="entry name" value="Hotdog Thioesterase"/>
    <property type="match status" value="1"/>
</dbReference>
<sequence>MNDTFSQLVGAVGFASLTVRAADTAVALGSGDVPVLGTPRVVALAEAACVAALLDRLNPEQTSVGTRVELEHLGASEIGANIRASASVTGSSGLKLIFEVEVHDGSRLIAQGFVTRAVVDRVSFMAKAAGQSRTE</sequence>